<evidence type="ECO:0000256" key="1">
    <source>
        <dbReference type="ARBA" id="ARBA00004123"/>
    </source>
</evidence>
<dbReference type="EnsemblMetazoa" id="AALFPA23_020916.R30875">
    <property type="protein sequence ID" value="AALFPA23_020916.P30875"/>
    <property type="gene ID" value="AALFPA23_020916"/>
</dbReference>
<feature type="region of interest" description="Disordered" evidence="10">
    <location>
        <begin position="1"/>
        <end position="52"/>
    </location>
</feature>
<organism evidence="12 13">
    <name type="scientific">Aedes albopictus</name>
    <name type="common">Asian tiger mosquito</name>
    <name type="synonym">Stegomyia albopicta</name>
    <dbReference type="NCBI Taxonomy" id="7160"/>
    <lineage>
        <taxon>Eukaryota</taxon>
        <taxon>Metazoa</taxon>
        <taxon>Ecdysozoa</taxon>
        <taxon>Arthropoda</taxon>
        <taxon>Hexapoda</taxon>
        <taxon>Insecta</taxon>
        <taxon>Pterygota</taxon>
        <taxon>Neoptera</taxon>
        <taxon>Endopterygota</taxon>
        <taxon>Diptera</taxon>
        <taxon>Nematocera</taxon>
        <taxon>Culicoidea</taxon>
        <taxon>Culicidae</taxon>
        <taxon>Culicinae</taxon>
        <taxon>Aedini</taxon>
        <taxon>Aedes</taxon>
        <taxon>Stegomyia</taxon>
    </lineage>
</organism>
<dbReference type="RefSeq" id="XP_062701143.1">
    <property type="nucleotide sequence ID" value="XM_062845159.1"/>
</dbReference>
<dbReference type="SUPFAM" id="SSF57756">
    <property type="entry name" value="Retrovirus zinc finger-like domains"/>
    <property type="match status" value="1"/>
</dbReference>
<evidence type="ECO:0000256" key="8">
    <source>
        <dbReference type="ARBA" id="ARBA00043023"/>
    </source>
</evidence>
<sequence length="465" mass="51879">MEDQTTNNEAGAANPFARTGLARTPPSQTQQVQKLQGQEKEHQQMQQQQYSAWSRVPKLPRVEVAKKLVDELHEYVDKRSNVHKDIKALVIKIQGALGSAVKEWKSMAQRAEDAEKELLAAKTASEASRTSEARRQITNKTAEKNSVVESISQRMQTTPFFTPKRPRASPGEVRPGGSKKHKDAPVTGARHPVENVVADGHTPWQVVGKRKAKSAGKSRSDKRKLIKRKNKGEALIVKTSDDSYAEVLRTMRTNPDLRELGEDVKKIRRTRNGEMILELRRDPKGSSSSYKELTEKAMGDKVEVRALCPEATLLCKDLDEVTSEQEVEVAMKEQCELGEAWMTIRVRNGPSGTKVASIKLPIDAANKALRVGKIKIGWCVCPLSISQQPEVCFKCLEYGHLARDCKGPDRSKLCRRCGEEGHKAQDCRKSPKCLICANTENSNHPTGGRRCPAFKQVSATKSQWR</sequence>
<accession>A0ABM1ZRA0</accession>
<dbReference type="InterPro" id="IPR001878">
    <property type="entry name" value="Znf_CCHC"/>
</dbReference>
<evidence type="ECO:0000313" key="13">
    <source>
        <dbReference type="Proteomes" id="UP000069940"/>
    </source>
</evidence>
<reference evidence="13" key="1">
    <citation type="journal article" date="2015" name="Proc. Natl. Acad. Sci. U.S.A.">
        <title>Genome sequence of the Asian Tiger mosquito, Aedes albopictus, reveals insights into its biology, genetics, and evolution.</title>
        <authorList>
            <person name="Chen X.G."/>
            <person name="Jiang X."/>
            <person name="Gu J."/>
            <person name="Xu M."/>
            <person name="Wu Y."/>
            <person name="Deng Y."/>
            <person name="Zhang C."/>
            <person name="Bonizzoni M."/>
            <person name="Dermauw W."/>
            <person name="Vontas J."/>
            <person name="Armbruster P."/>
            <person name="Huang X."/>
            <person name="Yang Y."/>
            <person name="Zhang H."/>
            <person name="He W."/>
            <person name="Peng H."/>
            <person name="Liu Y."/>
            <person name="Wu K."/>
            <person name="Chen J."/>
            <person name="Lirakis M."/>
            <person name="Topalis P."/>
            <person name="Van Leeuwen T."/>
            <person name="Hall A.B."/>
            <person name="Jiang X."/>
            <person name="Thorpe C."/>
            <person name="Mueller R.L."/>
            <person name="Sun C."/>
            <person name="Waterhouse R.M."/>
            <person name="Yan G."/>
            <person name="Tu Z.J."/>
            <person name="Fang X."/>
            <person name="James A.A."/>
        </authorList>
    </citation>
    <scope>NUCLEOTIDE SEQUENCE [LARGE SCALE GENOMIC DNA]</scope>
    <source>
        <strain evidence="13">Foshan</strain>
    </source>
</reference>
<evidence type="ECO:0000313" key="12">
    <source>
        <dbReference type="EnsemblMetazoa" id="AALFPA23_020916.P30875"/>
    </source>
</evidence>
<feature type="domain" description="CCHC-type" evidence="11">
    <location>
        <begin position="392"/>
        <end position="406"/>
    </location>
</feature>
<feature type="compositionally biased region" description="Polar residues" evidence="10">
    <location>
        <begin position="25"/>
        <end position="35"/>
    </location>
</feature>
<keyword evidence="4 9" id="KW-0863">Zinc-finger</keyword>
<dbReference type="GeneID" id="134285106"/>
<evidence type="ECO:0000256" key="5">
    <source>
        <dbReference type="ARBA" id="ARBA00022833"/>
    </source>
</evidence>
<dbReference type="SMART" id="SM00343">
    <property type="entry name" value="ZnF_C2HC"/>
    <property type="match status" value="2"/>
</dbReference>
<evidence type="ECO:0000256" key="7">
    <source>
        <dbReference type="ARBA" id="ARBA00041190"/>
    </source>
</evidence>
<dbReference type="InterPro" id="IPR036875">
    <property type="entry name" value="Znf_CCHC_sf"/>
</dbReference>
<evidence type="ECO:0000256" key="2">
    <source>
        <dbReference type="ARBA" id="ARBA00022723"/>
    </source>
</evidence>
<feature type="domain" description="CCHC-type" evidence="11">
    <location>
        <begin position="414"/>
        <end position="429"/>
    </location>
</feature>
<dbReference type="InterPro" id="IPR051644">
    <property type="entry name" value="TRAMP_AT-DNA-binding"/>
</dbReference>
<keyword evidence="3" id="KW-0677">Repeat</keyword>
<dbReference type="Pfam" id="PF00098">
    <property type="entry name" value="zf-CCHC"/>
    <property type="match status" value="2"/>
</dbReference>
<evidence type="ECO:0000259" key="11">
    <source>
        <dbReference type="PROSITE" id="PS50158"/>
    </source>
</evidence>
<keyword evidence="2" id="KW-0479">Metal-binding</keyword>
<protein>
    <recommendedName>
        <fullName evidence="7">Zinc finger CCHC domain-containing protein 7</fullName>
    </recommendedName>
    <alternativeName>
        <fullName evidence="8">TRAMP-like complex RNA-binding factor ZCCHC7</fullName>
    </alternativeName>
</protein>
<comment type="subcellular location">
    <subcellularLocation>
        <location evidence="1">Nucleus</location>
    </subcellularLocation>
</comment>
<dbReference type="PANTHER" id="PTHR46543:SF1">
    <property type="entry name" value="ZINC FINGER CCHC DOMAIN-CONTAINING PROTEIN 7"/>
    <property type="match status" value="1"/>
</dbReference>
<proteinExistence type="predicted"/>
<feature type="region of interest" description="Disordered" evidence="10">
    <location>
        <begin position="122"/>
        <end position="189"/>
    </location>
</feature>
<name>A0ABM1ZRA0_AEDAL</name>
<keyword evidence="6" id="KW-0539">Nucleus</keyword>
<evidence type="ECO:0000256" key="9">
    <source>
        <dbReference type="PROSITE-ProRule" id="PRU00047"/>
    </source>
</evidence>
<reference evidence="12" key="2">
    <citation type="submission" date="2025-05" db="UniProtKB">
        <authorList>
            <consortium name="EnsemblMetazoa"/>
        </authorList>
    </citation>
    <scope>IDENTIFICATION</scope>
    <source>
        <strain evidence="12">Foshan</strain>
    </source>
</reference>
<dbReference type="Proteomes" id="UP000069940">
    <property type="component" value="Unassembled WGS sequence"/>
</dbReference>
<keyword evidence="13" id="KW-1185">Reference proteome</keyword>
<evidence type="ECO:0000256" key="3">
    <source>
        <dbReference type="ARBA" id="ARBA00022737"/>
    </source>
</evidence>
<evidence type="ECO:0000256" key="6">
    <source>
        <dbReference type="ARBA" id="ARBA00023242"/>
    </source>
</evidence>
<dbReference type="PROSITE" id="PS50158">
    <property type="entry name" value="ZF_CCHC"/>
    <property type="match status" value="2"/>
</dbReference>
<evidence type="ECO:0000256" key="10">
    <source>
        <dbReference type="SAM" id="MobiDB-lite"/>
    </source>
</evidence>
<evidence type="ECO:0000256" key="4">
    <source>
        <dbReference type="ARBA" id="ARBA00022771"/>
    </source>
</evidence>
<feature type="compositionally biased region" description="Polar residues" evidence="10">
    <location>
        <begin position="147"/>
        <end position="160"/>
    </location>
</feature>
<keyword evidence="5" id="KW-0862">Zinc</keyword>
<dbReference type="Gene3D" id="4.10.60.10">
    <property type="entry name" value="Zinc finger, CCHC-type"/>
    <property type="match status" value="1"/>
</dbReference>
<dbReference type="PANTHER" id="PTHR46543">
    <property type="entry name" value="ZINC FINGER CCHC DOMAIN-CONTAINING PROTEIN 7"/>
    <property type="match status" value="1"/>
</dbReference>